<organism evidence="2 12">
    <name type="scientific">Methanosarcina mazei</name>
    <name type="common">Methanosarcina frisia</name>
    <dbReference type="NCBI Taxonomy" id="2209"/>
    <lineage>
        <taxon>Archaea</taxon>
        <taxon>Methanobacteriati</taxon>
        <taxon>Methanobacteriota</taxon>
        <taxon>Stenosarchaea group</taxon>
        <taxon>Methanomicrobia</taxon>
        <taxon>Methanosarcinales</taxon>
        <taxon>Methanosarcinaceae</taxon>
        <taxon>Methanosarcina</taxon>
    </lineage>
</organism>
<dbReference type="RefSeq" id="WP_235268123.1">
    <property type="nucleotide sequence ID" value="NZ_CP029709.1"/>
</dbReference>
<evidence type="ECO:0000313" key="6">
    <source>
        <dbReference type="EMBL" id="KKG50848.1"/>
    </source>
</evidence>
<evidence type="ECO:0000313" key="10">
    <source>
        <dbReference type="EMBL" id="KKH05829.1"/>
    </source>
</evidence>
<dbReference type="EMBL" id="JJPB01000029">
    <property type="protein sequence ID" value="KKG34130.1"/>
    <property type="molecule type" value="Genomic_DNA"/>
</dbReference>
<dbReference type="Proteomes" id="UP000034298">
    <property type="component" value="Unassembled WGS sequence"/>
</dbReference>
<dbReference type="EMBL" id="JJPS01000095">
    <property type="protein sequence ID" value="KKG90702.1"/>
    <property type="molecule type" value="Genomic_DNA"/>
</dbReference>
<dbReference type="EMBL" id="JJPC01000167">
    <property type="protein sequence ID" value="KKG29858.1"/>
    <property type="molecule type" value="Genomic_DNA"/>
</dbReference>
<evidence type="ECO:0000313" key="20">
    <source>
        <dbReference type="Proteomes" id="UP000034667"/>
    </source>
</evidence>
<dbReference type="SUPFAM" id="SSF81853">
    <property type="entry name" value="Family 10 polysaccharide lyase"/>
    <property type="match status" value="1"/>
</dbReference>
<gene>
    <name evidence="1" type="ORF">DU30_08550</name>
    <name evidence="3" type="ORF">DU35_02655</name>
    <name evidence="6" type="ORF">DU36_00525</name>
    <name evidence="7" type="ORF">DU38_18405</name>
    <name evidence="4" type="ORF">DU39_02155</name>
    <name evidence="5" type="ORF">DU41_02380</name>
    <name evidence="10" type="ORF">DU42_07390</name>
    <name evidence="2" type="ORF">DU49_18935</name>
    <name evidence="8" type="ORF">DU57_02615</name>
    <name evidence="9" type="ORF">DU59_06465</name>
    <name evidence="11" type="ORF">DU60_19000</name>
</gene>
<dbReference type="Proteomes" id="UP000034921">
    <property type="component" value="Unassembled WGS sequence"/>
</dbReference>
<dbReference type="Gene3D" id="1.50.10.20">
    <property type="match status" value="1"/>
</dbReference>
<evidence type="ECO:0000313" key="19">
    <source>
        <dbReference type="Proteomes" id="UP000034577"/>
    </source>
</evidence>
<dbReference type="EMBL" id="JJPF01000077">
    <property type="protein sequence ID" value="KKG42725.1"/>
    <property type="molecule type" value="Genomic_DNA"/>
</dbReference>
<evidence type="ECO:0000313" key="14">
    <source>
        <dbReference type="Proteomes" id="UP000034195"/>
    </source>
</evidence>
<evidence type="ECO:0000313" key="9">
    <source>
        <dbReference type="EMBL" id="KKG90702.1"/>
    </source>
</evidence>
<evidence type="ECO:0008006" key="23">
    <source>
        <dbReference type="Google" id="ProtNLM"/>
    </source>
</evidence>
<evidence type="ECO:0000313" key="4">
    <source>
        <dbReference type="EMBL" id="KKG42725.1"/>
    </source>
</evidence>
<dbReference type="EMBL" id="JJPX01000158">
    <property type="protein sequence ID" value="KKH05829.1"/>
    <property type="molecule type" value="Genomic_DNA"/>
</dbReference>
<dbReference type="Proteomes" id="UP000034577">
    <property type="component" value="Unassembled WGS sequence"/>
</dbReference>
<dbReference type="PATRIC" id="fig|2209.39.peg.530"/>
<protein>
    <recommendedName>
        <fullName evidence="23">Squalene cyclase C-terminal domain-containing protein</fullName>
    </recommendedName>
</protein>
<dbReference type="Proteomes" id="UP000033878">
    <property type="component" value="Unassembled WGS sequence"/>
</dbReference>
<dbReference type="Proteomes" id="UP000034195">
    <property type="component" value="Unassembled WGS sequence"/>
</dbReference>
<proteinExistence type="predicted"/>
<evidence type="ECO:0000313" key="13">
    <source>
        <dbReference type="Proteomes" id="UP000034151"/>
    </source>
</evidence>
<dbReference type="EMBL" id="JJPR01000092">
    <property type="protein sequence ID" value="KKG86218.1"/>
    <property type="molecule type" value="Genomic_DNA"/>
</dbReference>
<evidence type="ECO:0000313" key="16">
    <source>
        <dbReference type="Proteomes" id="UP000034298"/>
    </source>
</evidence>
<dbReference type="Proteomes" id="UP000034151">
    <property type="component" value="Unassembled WGS sequence"/>
</dbReference>
<evidence type="ECO:0000313" key="21">
    <source>
        <dbReference type="Proteomes" id="UP000034921"/>
    </source>
</evidence>
<dbReference type="EMBL" id="JJPH01000096">
    <property type="protein sequence ID" value="KKG50848.1"/>
    <property type="molecule type" value="Genomic_DNA"/>
</dbReference>
<comment type="caution">
    <text evidence="2">The sequence shown here is derived from an EMBL/GenBank/DDBJ whole genome shotgun (WGS) entry which is preliminary data.</text>
</comment>
<dbReference type="EMBL" id="JJPG01000040">
    <property type="protein sequence ID" value="KKG54498.1"/>
    <property type="molecule type" value="Genomic_DNA"/>
</dbReference>
<evidence type="ECO:0000313" key="5">
    <source>
        <dbReference type="EMBL" id="KKG43487.1"/>
    </source>
</evidence>
<evidence type="ECO:0000313" key="12">
    <source>
        <dbReference type="Proteomes" id="UP000033878"/>
    </source>
</evidence>
<accession>A0A0F8GP56</accession>
<reference evidence="12 13" key="1">
    <citation type="journal article" date="2015" name="ISME J.">
        <title>Genomic and phenotypic differentiation among Methanosarcina mazei populations from Columbia River sediment.</title>
        <authorList>
            <person name="Youngblut N.D."/>
            <person name="Wirth J.S."/>
            <person name="Henriksen J.R."/>
            <person name="Smith M."/>
            <person name="Simon H."/>
            <person name="Metcalf W.W."/>
            <person name="Whitaker R.J."/>
        </authorList>
    </citation>
    <scope>NUCLEOTIDE SEQUENCE [LARGE SCALE GENOMIC DNA]</scope>
    <source>
        <strain evidence="11 21">1.F.M.0.5</strain>
        <strain evidence="2 12">3.F.A.1A.3</strain>
        <strain evidence="1 16">3.F.A.1B.1</strain>
        <strain evidence="3 19">3.F.A.2.12</strain>
        <strain evidence="5 20">3.F.A.2.3</strain>
        <strain evidence="4 13">3.F.A.2.5</strain>
        <strain evidence="7 14">3.F.A.2.6</strain>
        <strain evidence="6 15">3.F.A.2.7</strain>
        <strain evidence="8 22">3.H.A.2.6</strain>
        <strain evidence="9 18">3.H.A.2.8</strain>
        <strain evidence="10 17">3.H.M.2.7</strain>
    </source>
</reference>
<sequence>MQNLNNQMLSLVTRIFQNGIVPCLKIEGETACTVDPVYGISRNRVNAELAKALIRINGINGDNYTEIIEKLLNWNLEKQNPDGSWNEVHVKYNHPSALITSIVGEAFVDGYLLLKDESFEKAALRARDFVLASQFSPGYFKKSSIYVADHLNVDATCGAFLAKYGKVFSDQQCLDSARITAEHICKYQFSDGAFPYTNENKGNYQYCLDIPCIHYQGVTLYYLLKIIDSLENDWLDAEFEKGVKWLASVQFPDGKFDWSKSGLMFAYYLSGAYAFAVPCFMYGTKWNSSYSENAENSLKVLGANVKNIVNRWESDSMLSFPASVFTALNTANIGNYPVGHRLFRFGYGMYRQFARRRFSNSVDPKLFNILSTIMGINTSTIEPDNNFPDLFMTSEVLDCLSYTISKQIKN</sequence>
<evidence type="ECO:0000313" key="18">
    <source>
        <dbReference type="Proteomes" id="UP000034409"/>
    </source>
</evidence>
<dbReference type="CDD" id="cd00688">
    <property type="entry name" value="ISOPREN_C2_like"/>
    <property type="match status" value="1"/>
</dbReference>
<evidence type="ECO:0000313" key="3">
    <source>
        <dbReference type="EMBL" id="KKG39502.1"/>
    </source>
</evidence>
<dbReference type="EMBL" id="JJPD01000133">
    <property type="protein sequence ID" value="KKG39502.1"/>
    <property type="molecule type" value="Genomic_DNA"/>
</dbReference>
<evidence type="ECO:0000313" key="1">
    <source>
        <dbReference type="EMBL" id="KKG29858.1"/>
    </source>
</evidence>
<dbReference type="EMBL" id="JJPE01000095">
    <property type="protein sequence ID" value="KKG43487.1"/>
    <property type="molecule type" value="Genomic_DNA"/>
</dbReference>
<dbReference type="Proteomes" id="UP000034667">
    <property type="component" value="Unassembled WGS sequence"/>
</dbReference>
<dbReference type="Proteomes" id="UP000034950">
    <property type="component" value="Unassembled WGS sequence"/>
</dbReference>
<evidence type="ECO:0000313" key="8">
    <source>
        <dbReference type="EMBL" id="KKG86218.1"/>
    </source>
</evidence>
<dbReference type="Proteomes" id="UP000034243">
    <property type="component" value="Unassembled WGS sequence"/>
</dbReference>
<evidence type="ECO:0000313" key="22">
    <source>
        <dbReference type="Proteomes" id="UP000034950"/>
    </source>
</evidence>
<evidence type="ECO:0000313" key="17">
    <source>
        <dbReference type="Proteomes" id="UP000034387"/>
    </source>
</evidence>
<dbReference type="EMBL" id="JJQE01000020">
    <property type="protein sequence ID" value="KKH32147.1"/>
    <property type="molecule type" value="Genomic_DNA"/>
</dbReference>
<evidence type="ECO:0000313" key="7">
    <source>
        <dbReference type="EMBL" id="KKG54498.1"/>
    </source>
</evidence>
<dbReference type="AlphaFoldDB" id="A0A0F8GP56"/>
<evidence type="ECO:0000313" key="2">
    <source>
        <dbReference type="EMBL" id="KKG34130.1"/>
    </source>
</evidence>
<evidence type="ECO:0000313" key="15">
    <source>
        <dbReference type="Proteomes" id="UP000034243"/>
    </source>
</evidence>
<dbReference type="Proteomes" id="UP000034387">
    <property type="component" value="Unassembled WGS sequence"/>
</dbReference>
<name>A0A0F8GP56_METMZ</name>
<evidence type="ECO:0000313" key="11">
    <source>
        <dbReference type="EMBL" id="KKH32147.1"/>
    </source>
</evidence>
<dbReference type="Proteomes" id="UP000034409">
    <property type="component" value="Unassembled WGS sequence"/>
</dbReference>